<gene>
    <name evidence="1" type="ORF">M8523_34655</name>
</gene>
<comment type="caution">
    <text evidence="1">The sequence shown here is derived from an EMBL/GenBank/DDBJ whole genome shotgun (WGS) entry which is preliminary data.</text>
</comment>
<evidence type="ECO:0000313" key="1">
    <source>
        <dbReference type="EMBL" id="MCW6513006.1"/>
    </source>
</evidence>
<proteinExistence type="predicted"/>
<sequence length="120" mass="13539">MNPLTTLLSRLRLLISSPREQGQLTGRVETHGRQHEADQAQVNRLMMVKIAWSFSFLLFLASFAQDGNHLQLFERLLNTCALADVIIAVISKNKWSIDGLSRWDEAILFATISLGLQIFA</sequence>
<keyword evidence="2" id="KW-1185">Reference proteome</keyword>
<dbReference type="EMBL" id="JAMOIM010000082">
    <property type="protein sequence ID" value="MCW6513006.1"/>
    <property type="molecule type" value="Genomic_DNA"/>
</dbReference>
<protein>
    <submittedName>
        <fullName evidence="1">Uncharacterized protein</fullName>
    </submittedName>
</protein>
<evidence type="ECO:0000313" key="2">
    <source>
        <dbReference type="Proteomes" id="UP001165667"/>
    </source>
</evidence>
<reference evidence="1" key="1">
    <citation type="submission" date="2022-05" db="EMBL/GenBank/DDBJ databases">
        <authorList>
            <person name="Pankratov T."/>
        </authorList>
    </citation>
    <scope>NUCLEOTIDE SEQUENCE</scope>
    <source>
        <strain evidence="1">BP6-180914</strain>
    </source>
</reference>
<organism evidence="1 2">
    <name type="scientific">Lichenifustis flavocetrariae</name>
    <dbReference type="NCBI Taxonomy" id="2949735"/>
    <lineage>
        <taxon>Bacteria</taxon>
        <taxon>Pseudomonadati</taxon>
        <taxon>Pseudomonadota</taxon>
        <taxon>Alphaproteobacteria</taxon>
        <taxon>Hyphomicrobiales</taxon>
        <taxon>Lichenihabitantaceae</taxon>
        <taxon>Lichenifustis</taxon>
    </lineage>
</organism>
<dbReference type="Proteomes" id="UP001165667">
    <property type="component" value="Unassembled WGS sequence"/>
</dbReference>
<dbReference type="RefSeq" id="WP_282589382.1">
    <property type="nucleotide sequence ID" value="NZ_JAMOIM010000082.1"/>
</dbReference>
<name>A0AA42CNP1_9HYPH</name>
<dbReference type="AlphaFoldDB" id="A0AA42CNP1"/>
<accession>A0AA42CNP1</accession>